<dbReference type="EMBL" id="CADCVX010000381">
    <property type="protein sequence ID" value="CAA9518869.1"/>
    <property type="molecule type" value="Genomic_DNA"/>
</dbReference>
<feature type="region of interest" description="Disordered" evidence="1">
    <location>
        <begin position="1"/>
        <end position="31"/>
    </location>
</feature>
<keyword evidence="2" id="KW-0378">Hydrolase</keyword>
<gene>
    <name evidence="2" type="ORF">AVDCRST_MAG91-2049</name>
</gene>
<accession>A0A6J4TCD5</accession>
<protein>
    <submittedName>
        <fullName evidence="2">Nudix hydrolase family protein PA3470</fullName>
    </submittedName>
</protein>
<dbReference type="AlphaFoldDB" id="A0A6J4TCD5"/>
<evidence type="ECO:0000256" key="1">
    <source>
        <dbReference type="SAM" id="MobiDB-lite"/>
    </source>
</evidence>
<feature type="non-terminal residue" evidence="2">
    <location>
        <position position="110"/>
    </location>
</feature>
<reference evidence="2" key="1">
    <citation type="submission" date="2020-02" db="EMBL/GenBank/DDBJ databases">
        <authorList>
            <person name="Meier V. D."/>
        </authorList>
    </citation>
    <scope>NUCLEOTIDE SEQUENCE</scope>
    <source>
        <strain evidence="2">AVDCRST_MAG91</strain>
    </source>
</reference>
<feature type="non-terminal residue" evidence="2">
    <location>
        <position position="1"/>
    </location>
</feature>
<feature type="compositionally biased region" description="Basic residues" evidence="1">
    <location>
        <begin position="13"/>
        <end position="22"/>
    </location>
</feature>
<sequence length="110" mass="12208">GRRAPRGSCKLVARSKGKRARARPYAGSSGRRSGLICTKVAFATWDASRLPPQMSRISWLKPNSSMCARRMRLPCALKSKKQYGLASPRRNSCLWPPSLAITSCRSRARC</sequence>
<evidence type="ECO:0000313" key="2">
    <source>
        <dbReference type="EMBL" id="CAA9518869.1"/>
    </source>
</evidence>
<dbReference type="GO" id="GO:0016787">
    <property type="term" value="F:hydrolase activity"/>
    <property type="evidence" value="ECO:0007669"/>
    <property type="project" value="UniProtKB-KW"/>
</dbReference>
<proteinExistence type="predicted"/>
<name>A0A6J4TCD5_9SPHN</name>
<organism evidence="2">
    <name type="scientific">uncultured Sphingomonadaceae bacterium</name>
    <dbReference type="NCBI Taxonomy" id="169976"/>
    <lineage>
        <taxon>Bacteria</taxon>
        <taxon>Pseudomonadati</taxon>
        <taxon>Pseudomonadota</taxon>
        <taxon>Alphaproteobacteria</taxon>
        <taxon>Sphingomonadales</taxon>
        <taxon>Sphingomonadaceae</taxon>
        <taxon>environmental samples</taxon>
    </lineage>
</organism>